<dbReference type="EMBL" id="JBFOLJ010000001">
    <property type="protein sequence ID" value="KAL2557622.1"/>
    <property type="molecule type" value="Genomic_DNA"/>
</dbReference>
<feature type="region of interest" description="Disordered" evidence="1">
    <location>
        <begin position="96"/>
        <end position="128"/>
    </location>
</feature>
<dbReference type="Proteomes" id="UP001604277">
    <property type="component" value="Unassembled WGS sequence"/>
</dbReference>
<dbReference type="AlphaFoldDB" id="A0ABD1X6N5"/>
<sequence length="149" mass="15820">MRTVVESGIADQLCVNELILHDNVVLGREIYLQHKTSRVVSNSTHDIQPSREFPNQHSSVVSLSCLDLCSLSTMSGFHFSKVPKFKIRRGGIVEDASHPHLASPGVPGSGPTGLQDPETVAGQPSVSPVPGVRVGVLDFASRGSPTGNV</sequence>
<name>A0ABD1X6N5_9LAMI</name>
<accession>A0ABD1X6N5</accession>
<proteinExistence type="predicted"/>
<comment type="caution">
    <text evidence="2">The sequence shown here is derived from an EMBL/GenBank/DDBJ whole genome shotgun (WGS) entry which is preliminary data.</text>
</comment>
<keyword evidence="3" id="KW-1185">Reference proteome</keyword>
<evidence type="ECO:0000256" key="1">
    <source>
        <dbReference type="SAM" id="MobiDB-lite"/>
    </source>
</evidence>
<gene>
    <name evidence="2" type="ORF">Fot_02361</name>
</gene>
<evidence type="ECO:0000313" key="2">
    <source>
        <dbReference type="EMBL" id="KAL2557622.1"/>
    </source>
</evidence>
<protein>
    <submittedName>
        <fullName evidence="2">Uncharacterized protein</fullName>
    </submittedName>
</protein>
<organism evidence="2 3">
    <name type="scientific">Forsythia ovata</name>
    <dbReference type="NCBI Taxonomy" id="205694"/>
    <lineage>
        <taxon>Eukaryota</taxon>
        <taxon>Viridiplantae</taxon>
        <taxon>Streptophyta</taxon>
        <taxon>Embryophyta</taxon>
        <taxon>Tracheophyta</taxon>
        <taxon>Spermatophyta</taxon>
        <taxon>Magnoliopsida</taxon>
        <taxon>eudicotyledons</taxon>
        <taxon>Gunneridae</taxon>
        <taxon>Pentapetalae</taxon>
        <taxon>asterids</taxon>
        <taxon>lamiids</taxon>
        <taxon>Lamiales</taxon>
        <taxon>Oleaceae</taxon>
        <taxon>Forsythieae</taxon>
        <taxon>Forsythia</taxon>
    </lineage>
</organism>
<evidence type="ECO:0000313" key="3">
    <source>
        <dbReference type="Proteomes" id="UP001604277"/>
    </source>
</evidence>
<reference evidence="3" key="1">
    <citation type="submission" date="2024-07" db="EMBL/GenBank/DDBJ databases">
        <title>Two chromosome-level genome assemblies of Korean endemic species Abeliophyllum distichum and Forsythia ovata (Oleaceae).</title>
        <authorList>
            <person name="Jang H."/>
        </authorList>
    </citation>
    <scope>NUCLEOTIDE SEQUENCE [LARGE SCALE GENOMIC DNA]</scope>
</reference>